<keyword evidence="3" id="KW-1185">Reference proteome</keyword>
<sequence>MKNSQLFMCFGVGLVLVVSFAGCSNTQVPAEKSVGMANPAAVYCEQHGSYELDTGQCNLKLGGSVDAWEFYRLHHEEMPNEAARYCESTNGVYKNDSDECELPDGKVMDASEYFNAHKMSGG</sequence>
<dbReference type="OrthoDB" id="148878at2"/>
<organism evidence="2 3">
    <name type="scientific">Vibrio hangzhouensis</name>
    <dbReference type="NCBI Taxonomy" id="462991"/>
    <lineage>
        <taxon>Bacteria</taxon>
        <taxon>Pseudomonadati</taxon>
        <taxon>Pseudomonadota</taxon>
        <taxon>Gammaproteobacteria</taxon>
        <taxon>Vibrionales</taxon>
        <taxon>Vibrionaceae</taxon>
        <taxon>Vibrio</taxon>
    </lineage>
</organism>
<evidence type="ECO:0000256" key="1">
    <source>
        <dbReference type="SAM" id="SignalP"/>
    </source>
</evidence>
<feature type="signal peptide" evidence="1">
    <location>
        <begin position="1"/>
        <end position="21"/>
    </location>
</feature>
<dbReference type="AlphaFoldDB" id="A0A1H5YL03"/>
<evidence type="ECO:0008006" key="4">
    <source>
        <dbReference type="Google" id="ProtNLM"/>
    </source>
</evidence>
<gene>
    <name evidence="2" type="ORF">SAMN04488244_109152</name>
</gene>
<feature type="chain" id="PRO_5009290670" description="DUF333 domain-containing protein" evidence="1">
    <location>
        <begin position="22"/>
        <end position="122"/>
    </location>
</feature>
<dbReference type="InterPro" id="IPR005590">
    <property type="entry name" value="DUF333"/>
</dbReference>
<evidence type="ECO:0000313" key="2">
    <source>
        <dbReference type="EMBL" id="SEG24758.1"/>
    </source>
</evidence>
<evidence type="ECO:0000313" key="3">
    <source>
        <dbReference type="Proteomes" id="UP000236721"/>
    </source>
</evidence>
<dbReference type="RefSeq" id="WP_160111356.1">
    <property type="nucleotide sequence ID" value="NZ_FNVG01000009.1"/>
</dbReference>
<accession>A0A1H5YL03</accession>
<reference evidence="3" key="1">
    <citation type="submission" date="2016-10" db="EMBL/GenBank/DDBJ databases">
        <authorList>
            <person name="Varghese N."/>
            <person name="Submissions S."/>
        </authorList>
    </citation>
    <scope>NUCLEOTIDE SEQUENCE [LARGE SCALE GENOMIC DNA]</scope>
    <source>
        <strain evidence="3">CGMCC 1.7062</strain>
    </source>
</reference>
<name>A0A1H5YL03_9VIBR</name>
<dbReference type="EMBL" id="FNVG01000009">
    <property type="protein sequence ID" value="SEG24758.1"/>
    <property type="molecule type" value="Genomic_DNA"/>
</dbReference>
<dbReference type="PROSITE" id="PS51257">
    <property type="entry name" value="PROKAR_LIPOPROTEIN"/>
    <property type="match status" value="1"/>
</dbReference>
<proteinExistence type="predicted"/>
<keyword evidence="1" id="KW-0732">Signal</keyword>
<dbReference type="Proteomes" id="UP000236721">
    <property type="component" value="Unassembled WGS sequence"/>
</dbReference>
<dbReference type="Pfam" id="PF03891">
    <property type="entry name" value="DUF333"/>
    <property type="match status" value="2"/>
</dbReference>
<protein>
    <recommendedName>
        <fullName evidence="4">DUF333 domain-containing protein</fullName>
    </recommendedName>
</protein>